<dbReference type="EMBL" id="JRES01001244">
    <property type="protein sequence ID" value="KNC24299.1"/>
    <property type="molecule type" value="Genomic_DNA"/>
</dbReference>
<name>A0A0L0BYF0_LUCCU</name>
<feature type="compositionally biased region" description="Basic residues" evidence="1">
    <location>
        <begin position="303"/>
        <end position="317"/>
    </location>
</feature>
<feature type="compositionally biased region" description="Basic and acidic residues" evidence="1">
    <location>
        <begin position="185"/>
        <end position="194"/>
    </location>
</feature>
<dbReference type="OMA" id="EWFYDDI"/>
<keyword evidence="4" id="KW-1185">Reference proteome</keyword>
<feature type="compositionally biased region" description="Acidic residues" evidence="1">
    <location>
        <begin position="195"/>
        <end position="206"/>
    </location>
</feature>
<sequence>MSSALDIQIVSAPNLAKIENYLKDASYRETIEYSANFNTRLCLERRLRLPFLDPQTGVAQNHSHLFMDKKQRMPGFRQGQIYTYPATRWRKSRRQYLNKMYKFPDRPFQALRKDHEALVASSAGSGAAGTASPTVSAGLQQDPDLNSSLMEESSSLGAAGGDTSDSKDSQQQPQQQQQQTQSSQLKEDLPKEWFYDDIDINDNDSLEEPKSPADDEYDYDPRYGTKKRRKRGRGKKATLTPGEGGGPGPGRRRSGAGRGRSASSVQSAAFTDTSLSGLDSIDGMGTGSAEGGATSTPTTTTGRRARGTGTRGRRRAKAGSSGNCDPPSPGNAEPPSFESAAAAVGVMDNLSAVGEDHSADLRNYRKYL</sequence>
<gene>
    <name evidence="3" type="ORF">FF38_02501</name>
</gene>
<feature type="compositionally biased region" description="Basic and acidic residues" evidence="1">
    <location>
        <begin position="207"/>
        <end position="223"/>
    </location>
</feature>
<dbReference type="AlphaFoldDB" id="A0A0L0BYF0"/>
<evidence type="ECO:0000313" key="4">
    <source>
        <dbReference type="Proteomes" id="UP000037069"/>
    </source>
</evidence>
<feature type="compositionally biased region" description="Low complexity" evidence="1">
    <location>
        <begin position="122"/>
        <end position="138"/>
    </location>
</feature>
<feature type="compositionally biased region" description="Polar residues" evidence="1">
    <location>
        <begin position="265"/>
        <end position="277"/>
    </location>
</feature>
<dbReference type="Proteomes" id="UP000037069">
    <property type="component" value="Unassembled WGS sequence"/>
</dbReference>
<feature type="compositionally biased region" description="Low complexity" evidence="1">
    <location>
        <begin position="291"/>
        <end position="302"/>
    </location>
</feature>
<comment type="caution">
    <text evidence="3">The sequence shown here is derived from an EMBL/GenBank/DDBJ whole genome shotgun (WGS) entry which is preliminary data.</text>
</comment>
<organism evidence="3 4">
    <name type="scientific">Lucilia cuprina</name>
    <name type="common">Green bottle fly</name>
    <name type="synonym">Australian sheep blowfly</name>
    <dbReference type="NCBI Taxonomy" id="7375"/>
    <lineage>
        <taxon>Eukaryota</taxon>
        <taxon>Metazoa</taxon>
        <taxon>Ecdysozoa</taxon>
        <taxon>Arthropoda</taxon>
        <taxon>Hexapoda</taxon>
        <taxon>Insecta</taxon>
        <taxon>Pterygota</taxon>
        <taxon>Neoptera</taxon>
        <taxon>Endopterygota</taxon>
        <taxon>Diptera</taxon>
        <taxon>Brachycera</taxon>
        <taxon>Muscomorpha</taxon>
        <taxon>Oestroidea</taxon>
        <taxon>Calliphoridae</taxon>
        <taxon>Luciliinae</taxon>
        <taxon>Lucilia</taxon>
    </lineage>
</organism>
<feature type="region of interest" description="Disordered" evidence="1">
    <location>
        <begin position="122"/>
        <end position="340"/>
    </location>
</feature>
<evidence type="ECO:0000256" key="1">
    <source>
        <dbReference type="SAM" id="MobiDB-lite"/>
    </source>
</evidence>
<dbReference type="STRING" id="7375.A0A0L0BYF0"/>
<reference evidence="3 4" key="1">
    <citation type="journal article" date="2015" name="Nat. Commun.">
        <title>Lucilia cuprina genome unlocks parasitic fly biology to underpin future interventions.</title>
        <authorList>
            <person name="Anstead C.A."/>
            <person name="Korhonen P.K."/>
            <person name="Young N.D."/>
            <person name="Hall R.S."/>
            <person name="Jex A.R."/>
            <person name="Murali S.C."/>
            <person name="Hughes D.S."/>
            <person name="Lee S.F."/>
            <person name="Perry T."/>
            <person name="Stroehlein A.J."/>
            <person name="Ansell B.R."/>
            <person name="Breugelmans B."/>
            <person name="Hofmann A."/>
            <person name="Qu J."/>
            <person name="Dugan S."/>
            <person name="Lee S.L."/>
            <person name="Chao H."/>
            <person name="Dinh H."/>
            <person name="Han Y."/>
            <person name="Doddapaneni H.V."/>
            <person name="Worley K.C."/>
            <person name="Muzny D.M."/>
            <person name="Ioannidis P."/>
            <person name="Waterhouse R.M."/>
            <person name="Zdobnov E.M."/>
            <person name="James P.J."/>
            <person name="Bagnall N.H."/>
            <person name="Kotze A.C."/>
            <person name="Gibbs R.A."/>
            <person name="Richards S."/>
            <person name="Batterham P."/>
            <person name="Gasser R.B."/>
        </authorList>
    </citation>
    <scope>NUCLEOTIDE SEQUENCE [LARGE SCALE GENOMIC DNA]</scope>
    <source>
        <strain evidence="3 4">LS</strain>
        <tissue evidence="3">Full body</tissue>
    </source>
</reference>
<dbReference type="Pfam" id="PF14051">
    <property type="entry name" value="DPF1-3_N"/>
    <property type="match status" value="1"/>
</dbReference>
<evidence type="ECO:0000259" key="2">
    <source>
        <dbReference type="Pfam" id="PF14051"/>
    </source>
</evidence>
<feature type="compositionally biased region" description="Low complexity" evidence="1">
    <location>
        <begin position="169"/>
        <end position="184"/>
    </location>
</feature>
<evidence type="ECO:0000313" key="3">
    <source>
        <dbReference type="EMBL" id="KNC24299.1"/>
    </source>
</evidence>
<feature type="compositionally biased region" description="Low complexity" evidence="1">
    <location>
        <begin position="147"/>
        <end position="156"/>
    </location>
</feature>
<dbReference type="InterPro" id="IPR025750">
    <property type="entry name" value="DPF1-3_N"/>
</dbReference>
<feature type="domain" description="DPF1-3 N-terminal" evidence="2">
    <location>
        <begin position="24"/>
        <end position="94"/>
    </location>
</feature>
<proteinExistence type="predicted"/>
<feature type="compositionally biased region" description="Basic residues" evidence="1">
    <location>
        <begin position="224"/>
        <end position="236"/>
    </location>
</feature>
<accession>A0A0L0BYF0</accession>
<dbReference type="OrthoDB" id="1903104at2759"/>
<protein>
    <recommendedName>
        <fullName evidence="2">DPF1-3 N-terminal domain-containing protein</fullName>
    </recommendedName>
</protein>